<dbReference type="STRING" id="1849968.A8C32_05490"/>
<gene>
    <name evidence="2" type="ORF">A8C32_05490</name>
</gene>
<feature type="transmembrane region" description="Helical" evidence="1">
    <location>
        <begin position="54"/>
        <end position="72"/>
    </location>
</feature>
<name>A0A1E5SHQ7_9FLAO</name>
<dbReference type="InterPro" id="IPR013901">
    <property type="entry name" value="Anthrone_oxy"/>
</dbReference>
<proteinExistence type="predicted"/>
<organism evidence="2 3">
    <name type="scientific">Flavivirga aquatica</name>
    <dbReference type="NCBI Taxonomy" id="1849968"/>
    <lineage>
        <taxon>Bacteria</taxon>
        <taxon>Pseudomonadati</taxon>
        <taxon>Bacteroidota</taxon>
        <taxon>Flavobacteriia</taxon>
        <taxon>Flavobacteriales</taxon>
        <taxon>Flavobacteriaceae</taxon>
        <taxon>Flavivirga</taxon>
    </lineage>
</organism>
<evidence type="ECO:0008006" key="4">
    <source>
        <dbReference type="Google" id="ProtNLM"/>
    </source>
</evidence>
<feature type="transmembrane region" description="Helical" evidence="1">
    <location>
        <begin position="79"/>
        <end position="100"/>
    </location>
</feature>
<dbReference type="Proteomes" id="UP000095713">
    <property type="component" value="Unassembled WGS sequence"/>
</dbReference>
<sequence length="161" mass="18279">MKTIVFFITVLLNALSTGLFFAWSVSVILGTKKVGHLTYLETMQSINREILNPLFFIVFFASLIALGITTYLQFNNKTVFVLVLASTIIYLIGTFGVTAFGNVPLNNELEVLTITNLKAIELNNFRIYYESAWNHYHCIRTISSMVSFILLLISTFIQKTF</sequence>
<dbReference type="AlphaFoldDB" id="A0A1E5SHQ7"/>
<accession>A0A1E5SHQ7</accession>
<evidence type="ECO:0000313" key="2">
    <source>
        <dbReference type="EMBL" id="OEJ98653.1"/>
    </source>
</evidence>
<evidence type="ECO:0000256" key="1">
    <source>
        <dbReference type="SAM" id="Phobius"/>
    </source>
</evidence>
<feature type="transmembrane region" description="Helical" evidence="1">
    <location>
        <begin position="139"/>
        <end position="157"/>
    </location>
</feature>
<dbReference type="EMBL" id="MDJD01000054">
    <property type="protein sequence ID" value="OEJ98653.1"/>
    <property type="molecule type" value="Genomic_DNA"/>
</dbReference>
<dbReference type="Pfam" id="PF08592">
    <property type="entry name" value="Anthrone_oxy"/>
    <property type="match status" value="1"/>
</dbReference>
<keyword evidence="1" id="KW-0812">Transmembrane</keyword>
<dbReference type="OrthoDB" id="772592at2"/>
<reference evidence="2 3" key="1">
    <citation type="submission" date="2016-05" db="EMBL/GenBank/DDBJ databases">
        <title>Draft Genome Sequence of Algibacter sp. Strain SK-16 Isolated from the Surface Water of Aburatsubo Inlet.</title>
        <authorList>
            <person name="Wong S.-K."/>
            <person name="Yoshizawa S."/>
            <person name="Nakajima Y."/>
            <person name="Ogura Y."/>
            <person name="Tetsuya H."/>
            <person name="Hamasaki K."/>
        </authorList>
    </citation>
    <scope>NUCLEOTIDE SEQUENCE [LARGE SCALE GENOMIC DNA]</scope>
    <source>
        <strain evidence="2 3">SK-16</strain>
    </source>
</reference>
<comment type="caution">
    <text evidence="2">The sequence shown here is derived from an EMBL/GenBank/DDBJ whole genome shotgun (WGS) entry which is preliminary data.</text>
</comment>
<keyword evidence="1" id="KW-1133">Transmembrane helix</keyword>
<keyword evidence="3" id="KW-1185">Reference proteome</keyword>
<keyword evidence="1" id="KW-0472">Membrane</keyword>
<evidence type="ECO:0000313" key="3">
    <source>
        <dbReference type="Proteomes" id="UP000095713"/>
    </source>
</evidence>
<protein>
    <recommendedName>
        <fullName evidence="4">DUF1772 domain-containing protein</fullName>
    </recommendedName>
</protein>
<dbReference type="RefSeq" id="WP_069831339.1">
    <property type="nucleotide sequence ID" value="NZ_MDJD01000054.1"/>
</dbReference>